<dbReference type="Proteomes" id="UP001178507">
    <property type="component" value="Unassembled WGS sequence"/>
</dbReference>
<protein>
    <submittedName>
        <fullName evidence="1">Uncharacterized protein</fullName>
    </submittedName>
</protein>
<dbReference type="AlphaFoldDB" id="A0AA36IX79"/>
<evidence type="ECO:0000313" key="2">
    <source>
        <dbReference type="Proteomes" id="UP001178507"/>
    </source>
</evidence>
<reference evidence="1" key="1">
    <citation type="submission" date="2023-08" db="EMBL/GenBank/DDBJ databases">
        <authorList>
            <person name="Chen Y."/>
            <person name="Shah S."/>
            <person name="Dougan E. K."/>
            <person name="Thang M."/>
            <person name="Chan C."/>
        </authorList>
    </citation>
    <scope>NUCLEOTIDE SEQUENCE</scope>
</reference>
<keyword evidence="2" id="KW-1185">Reference proteome</keyword>
<evidence type="ECO:0000313" key="1">
    <source>
        <dbReference type="EMBL" id="CAJ1395590.1"/>
    </source>
</evidence>
<accession>A0AA36IX79</accession>
<name>A0AA36IX79_9DINO</name>
<dbReference type="EMBL" id="CAUJNA010003201">
    <property type="protein sequence ID" value="CAJ1395590.1"/>
    <property type="molecule type" value="Genomic_DNA"/>
</dbReference>
<gene>
    <name evidence="1" type="ORF">EVOR1521_LOCUS19991</name>
</gene>
<comment type="caution">
    <text evidence="1">The sequence shown here is derived from an EMBL/GenBank/DDBJ whole genome shotgun (WGS) entry which is preliminary data.</text>
</comment>
<proteinExistence type="predicted"/>
<organism evidence="1 2">
    <name type="scientific">Effrenium voratum</name>
    <dbReference type="NCBI Taxonomy" id="2562239"/>
    <lineage>
        <taxon>Eukaryota</taxon>
        <taxon>Sar</taxon>
        <taxon>Alveolata</taxon>
        <taxon>Dinophyceae</taxon>
        <taxon>Suessiales</taxon>
        <taxon>Symbiodiniaceae</taxon>
        <taxon>Effrenium</taxon>
    </lineage>
</organism>
<sequence length="149" mass="16873">MSCWVLGLGKPRLLTAKLQLACRALRAQRCAEATCFFGFVARTSKSSQDHCTGVSSRGCQCLSCGKCRWHLSRCEQESSVSSWLSELTCHVRPEAFPSCSCLCLSYEPEQQLSPRAEAKFRQRLALFKRSSFVFYVLLDLSCQFGRDFY</sequence>